<proteinExistence type="predicted"/>
<organism evidence="6 7">
    <name type="scientific">Albidovulum salinarum</name>
    <dbReference type="NCBI Taxonomy" id="2984153"/>
    <lineage>
        <taxon>Bacteria</taxon>
        <taxon>Pseudomonadati</taxon>
        <taxon>Pseudomonadota</taxon>
        <taxon>Alphaproteobacteria</taxon>
        <taxon>Rhodobacterales</taxon>
        <taxon>Paracoccaceae</taxon>
        <taxon>Albidovulum</taxon>
    </lineage>
</organism>
<sequence>MTENNASNGRGAEHMSDYWDLMLRVQQVMLRAGAASVTRIFDRDFAAVDPTAIGRAYLTLGLSMLRRPGDLAAMQASVLSNMAKLWTAGWAPNGQAARDRRFSGEAWESDPVARVSRDVHLAIEEATKEVLDRFPADSRERLSVEFYTRQILSALSPSNVLALNPEARARFLATRGRSLITGFSNLLDDIERGGGRLAISTADPDAFVVGRDLAATPGKVVFQNDLIQLIQYEPMTETQFKRPLLFVPAWINKFYILDMRPKNSLIRYALERGHTVFAISWVNPGPEHAGKSFESYMNEGVIAALDAIEKATGEKKVNTIGYCIGGILVNATLGHLAATGSDRIATSTTLVTMTDFKQVGEIGIFVDQVRLETMRAHLEKTGHLEEHQLRDMYAMLRENDLIWPFYIANYLMGDKPPAFDLLFWNSDSTRLPAAMFLWYLENIYIRNGLGTPGAITLNSTPIDLGKVKVPCFAIGTKDDHIAPWQSVYPATKVFGGDVRFVLGGSGHIAGVINPPGEKAKYGYWVRDDYPDDPEAWLDGAEYNAGSWWPVWAEWLESQDRAKKVPARVPGGGGLDVIEAAPGSYVLAR</sequence>
<evidence type="ECO:0000259" key="5">
    <source>
        <dbReference type="Pfam" id="PF07167"/>
    </source>
</evidence>
<evidence type="ECO:0000256" key="1">
    <source>
        <dbReference type="ARBA" id="ARBA00004496"/>
    </source>
</evidence>
<name>A0ABT2XFQ7_9RHOB</name>
<dbReference type="NCBIfam" id="TIGR01838">
    <property type="entry name" value="PHA_synth_I"/>
    <property type="match status" value="1"/>
</dbReference>
<evidence type="ECO:0000256" key="2">
    <source>
        <dbReference type="ARBA" id="ARBA00022490"/>
    </source>
</evidence>
<evidence type="ECO:0000256" key="4">
    <source>
        <dbReference type="ARBA" id="ARBA00023315"/>
    </source>
</evidence>
<dbReference type="SUPFAM" id="SSF53474">
    <property type="entry name" value="alpha/beta-Hydrolases"/>
    <property type="match status" value="1"/>
</dbReference>
<keyword evidence="3" id="KW-0808">Transferase</keyword>
<dbReference type="InterPro" id="IPR051321">
    <property type="entry name" value="PHA/PHB_synthase"/>
</dbReference>
<dbReference type="PANTHER" id="PTHR36837">
    <property type="entry name" value="POLY(3-HYDROXYALKANOATE) POLYMERASE SUBUNIT PHAC"/>
    <property type="match status" value="1"/>
</dbReference>
<accession>A0ABT2XFQ7</accession>
<dbReference type="Proteomes" id="UP001209535">
    <property type="component" value="Unassembled WGS sequence"/>
</dbReference>
<dbReference type="Pfam" id="PF07167">
    <property type="entry name" value="PhaC_N"/>
    <property type="match status" value="1"/>
</dbReference>
<keyword evidence="7" id="KW-1185">Reference proteome</keyword>
<dbReference type="InterPro" id="IPR010941">
    <property type="entry name" value="PhaC_N"/>
</dbReference>
<reference evidence="6 7" key="1">
    <citation type="submission" date="2022-10" db="EMBL/GenBank/DDBJ databases">
        <title>Defluviimonas sp. nov., isolated from ocean surface sediments.</title>
        <authorList>
            <person name="He W."/>
            <person name="Wang L."/>
            <person name="Zhang D.-F."/>
        </authorList>
    </citation>
    <scope>NUCLEOTIDE SEQUENCE [LARGE SCALE GENOMIC DNA]</scope>
    <source>
        <strain evidence="6 7">WL0024</strain>
    </source>
</reference>
<feature type="domain" description="Poly-beta-hydroxybutyrate polymerase N-terminal" evidence="5">
    <location>
        <begin position="98"/>
        <end position="269"/>
    </location>
</feature>
<comment type="caution">
    <text evidence="6">The sequence shown here is derived from an EMBL/GenBank/DDBJ whole genome shotgun (WGS) entry which is preliminary data.</text>
</comment>
<dbReference type="RefSeq" id="WP_263340644.1">
    <property type="nucleotide sequence ID" value="NZ_JAOVQO010000032.1"/>
</dbReference>
<dbReference type="InterPro" id="IPR010963">
    <property type="entry name" value="PHA_synth_I"/>
</dbReference>
<dbReference type="Gene3D" id="3.40.50.1820">
    <property type="entry name" value="alpha/beta hydrolase"/>
    <property type="match status" value="1"/>
</dbReference>
<evidence type="ECO:0000313" key="6">
    <source>
        <dbReference type="EMBL" id="MCU9850480.1"/>
    </source>
</evidence>
<gene>
    <name evidence="6" type="primary">phaC</name>
    <name evidence="6" type="ORF">OEZ60_21070</name>
</gene>
<protein>
    <submittedName>
        <fullName evidence="6">Class I poly(R)-hydroxyalkanoic acid synthase</fullName>
    </submittedName>
</protein>
<evidence type="ECO:0000256" key="3">
    <source>
        <dbReference type="ARBA" id="ARBA00022679"/>
    </source>
</evidence>
<keyword evidence="2" id="KW-0963">Cytoplasm</keyword>
<dbReference type="PANTHER" id="PTHR36837:SF5">
    <property type="entry name" value="POLY-3-HYDROXYBUTYRATE SYNTHASE"/>
    <property type="match status" value="1"/>
</dbReference>
<evidence type="ECO:0000313" key="7">
    <source>
        <dbReference type="Proteomes" id="UP001209535"/>
    </source>
</evidence>
<comment type="subcellular location">
    <subcellularLocation>
        <location evidence="1">Cytoplasm</location>
    </subcellularLocation>
</comment>
<dbReference type="EMBL" id="JAOVQO010000032">
    <property type="protein sequence ID" value="MCU9850480.1"/>
    <property type="molecule type" value="Genomic_DNA"/>
</dbReference>
<dbReference type="InterPro" id="IPR029058">
    <property type="entry name" value="AB_hydrolase_fold"/>
</dbReference>
<keyword evidence="4" id="KW-0012">Acyltransferase</keyword>